<proteinExistence type="predicted"/>
<dbReference type="KEGG" id="osn:115210442"/>
<dbReference type="Proteomes" id="UP000515154">
    <property type="component" value="Linkage group LG4"/>
</dbReference>
<accession>A0A6P7S9A4</accession>
<dbReference type="PANTHER" id="PTHR46060:SF1">
    <property type="entry name" value="MARINER MOS1 TRANSPOSASE-LIKE PROTEIN"/>
    <property type="match status" value="1"/>
</dbReference>
<evidence type="ECO:0000313" key="2">
    <source>
        <dbReference type="RefSeq" id="XP_029634904.1"/>
    </source>
</evidence>
<organism evidence="1 2">
    <name type="scientific">Octopus sinensis</name>
    <name type="common">East Asian common octopus</name>
    <dbReference type="NCBI Taxonomy" id="2607531"/>
    <lineage>
        <taxon>Eukaryota</taxon>
        <taxon>Metazoa</taxon>
        <taxon>Spiralia</taxon>
        <taxon>Lophotrochozoa</taxon>
        <taxon>Mollusca</taxon>
        <taxon>Cephalopoda</taxon>
        <taxon>Coleoidea</taxon>
        <taxon>Octopodiformes</taxon>
        <taxon>Octopoda</taxon>
        <taxon>Incirrata</taxon>
        <taxon>Octopodidae</taxon>
        <taxon>Octopus</taxon>
    </lineage>
</organism>
<protein>
    <submittedName>
        <fullName evidence="2">Uncharacterized protein LOC115210442</fullName>
    </submittedName>
</protein>
<evidence type="ECO:0000313" key="1">
    <source>
        <dbReference type="Proteomes" id="UP000515154"/>
    </source>
</evidence>
<reference evidence="2" key="1">
    <citation type="submission" date="2025-08" db="UniProtKB">
        <authorList>
            <consortium name="RefSeq"/>
        </authorList>
    </citation>
    <scope>IDENTIFICATION</scope>
</reference>
<dbReference type="InterPro" id="IPR052709">
    <property type="entry name" value="Transposase-MT_Hybrid"/>
</dbReference>
<dbReference type="PANTHER" id="PTHR46060">
    <property type="entry name" value="MARINER MOS1 TRANSPOSASE-LIKE PROTEIN"/>
    <property type="match status" value="1"/>
</dbReference>
<keyword evidence="1" id="KW-1185">Reference proteome</keyword>
<name>A0A6P7S9A4_9MOLL</name>
<gene>
    <name evidence="2" type="primary">LOC115210442</name>
</gene>
<sequence>MRRSQALASPDKKCGRASVETAPIPRRIDSAIVDDIIHKVEATILEDHRITIRQLGQEVRIRIGSVEKIIHDHLHMWKLFARWITRITHFQMQDRVSCTPALLAMRQENEEDLFGRHITHDKTWVHHYDPESKVQSKQ</sequence>
<dbReference type="RefSeq" id="XP_029634904.1">
    <property type="nucleotide sequence ID" value="XM_029779044.1"/>
</dbReference>
<dbReference type="AlphaFoldDB" id="A0A6P7S9A4"/>